<reference evidence="1 2" key="1">
    <citation type="submission" date="2024-01" db="EMBL/GenBank/DDBJ databases">
        <title>The genomes of 5 underutilized Papilionoideae crops provide insights into root nodulation and disease resistance.</title>
        <authorList>
            <person name="Yuan L."/>
        </authorList>
    </citation>
    <scope>NUCLEOTIDE SEQUENCE [LARGE SCALE GENOMIC DNA]</scope>
    <source>
        <strain evidence="1">LY-2023</strain>
        <tissue evidence="1">Leaf</tissue>
    </source>
</reference>
<dbReference type="Proteomes" id="UP001359559">
    <property type="component" value="Unassembled WGS sequence"/>
</dbReference>
<dbReference type="AlphaFoldDB" id="A0AAN9K4I9"/>
<proteinExistence type="predicted"/>
<comment type="caution">
    <text evidence="1">The sequence shown here is derived from an EMBL/GenBank/DDBJ whole genome shotgun (WGS) entry which is preliminary data.</text>
</comment>
<keyword evidence="2" id="KW-1185">Reference proteome</keyword>
<sequence>MIDIEKIVSFLLSTDSFLDIPSLTWMLFNLNLFEGGWYIQKMGLHMVAVASFHWQLARHGLNPAIVAGIVGPLTLKLLLCLRVFRDEAVHATRFFFFRLGHIVFNREIPFAHATRLERALRLILRTVTTTTPTPQDEELTQETFNVLSTFSL</sequence>
<evidence type="ECO:0000313" key="1">
    <source>
        <dbReference type="EMBL" id="KAK7309054.1"/>
    </source>
</evidence>
<protein>
    <submittedName>
        <fullName evidence="1">Uncharacterized protein</fullName>
    </submittedName>
</protein>
<gene>
    <name evidence="1" type="ORF">RJT34_05479</name>
</gene>
<organism evidence="1 2">
    <name type="scientific">Clitoria ternatea</name>
    <name type="common">Butterfly pea</name>
    <dbReference type="NCBI Taxonomy" id="43366"/>
    <lineage>
        <taxon>Eukaryota</taxon>
        <taxon>Viridiplantae</taxon>
        <taxon>Streptophyta</taxon>
        <taxon>Embryophyta</taxon>
        <taxon>Tracheophyta</taxon>
        <taxon>Spermatophyta</taxon>
        <taxon>Magnoliopsida</taxon>
        <taxon>eudicotyledons</taxon>
        <taxon>Gunneridae</taxon>
        <taxon>Pentapetalae</taxon>
        <taxon>rosids</taxon>
        <taxon>fabids</taxon>
        <taxon>Fabales</taxon>
        <taxon>Fabaceae</taxon>
        <taxon>Papilionoideae</taxon>
        <taxon>50 kb inversion clade</taxon>
        <taxon>NPAAA clade</taxon>
        <taxon>indigoferoid/millettioid clade</taxon>
        <taxon>Phaseoleae</taxon>
        <taxon>Clitoria</taxon>
    </lineage>
</organism>
<name>A0AAN9K4I9_CLITE</name>
<dbReference type="EMBL" id="JAYKXN010000002">
    <property type="protein sequence ID" value="KAK7309054.1"/>
    <property type="molecule type" value="Genomic_DNA"/>
</dbReference>
<dbReference type="PANTHER" id="PTHR38925:SF1">
    <property type="entry name" value="PROTEIN, PUTATIVE-RELATED"/>
    <property type="match status" value="1"/>
</dbReference>
<accession>A0AAN9K4I9</accession>
<dbReference type="PANTHER" id="PTHR38925">
    <property type="entry name" value="PROTEIN, PUTATIVE-RELATED"/>
    <property type="match status" value="1"/>
</dbReference>
<evidence type="ECO:0000313" key="2">
    <source>
        <dbReference type="Proteomes" id="UP001359559"/>
    </source>
</evidence>